<sequence length="260" mass="28184">MVNESSRWSPADYARNAAFVPALGAAALSLLDPKPGEMILDLGCGDGVLTEKIVAAGAVVIGFDSSPEMVEAARSRGIDAFVVDAEALASPEQAERFGQFDAVFSNAALHWMLDADAVASGVFAMLKAGGRFAGEMGGAGNIAVLRGAIRAELIERGYTLPEADPQWYPSVEEFTRLYATAGFGQIQAELIDRPTPLPAGISAWVKTFRAGWLDQAMVPEWERDEIGRGVEKRVEATLRNPDGSWFADYVRLRFWMRKPE</sequence>
<name>A0A5C6TP85_9SPHN</name>
<dbReference type="InterPro" id="IPR013217">
    <property type="entry name" value="Methyltransf_12"/>
</dbReference>
<accession>A0A5C6TP85</accession>
<dbReference type="SUPFAM" id="SSF53335">
    <property type="entry name" value="S-adenosyl-L-methionine-dependent methyltransferases"/>
    <property type="match status" value="1"/>
</dbReference>
<evidence type="ECO:0000313" key="3">
    <source>
        <dbReference type="Proteomes" id="UP000321249"/>
    </source>
</evidence>
<dbReference type="Proteomes" id="UP000321249">
    <property type="component" value="Unassembled WGS sequence"/>
</dbReference>
<proteinExistence type="predicted"/>
<dbReference type="PANTHER" id="PTHR43861:SF1">
    <property type="entry name" value="TRANS-ACONITATE 2-METHYLTRANSFERASE"/>
    <property type="match status" value="1"/>
</dbReference>
<comment type="caution">
    <text evidence="2">The sequence shown here is derived from an EMBL/GenBank/DDBJ whole genome shotgun (WGS) entry which is preliminary data.</text>
</comment>
<feature type="domain" description="Methyltransferase type 12" evidence="1">
    <location>
        <begin position="40"/>
        <end position="132"/>
    </location>
</feature>
<evidence type="ECO:0000313" key="2">
    <source>
        <dbReference type="EMBL" id="TXC62223.1"/>
    </source>
</evidence>
<keyword evidence="2" id="KW-0808">Transferase</keyword>
<dbReference type="GO" id="GO:0008168">
    <property type="term" value="F:methyltransferase activity"/>
    <property type="evidence" value="ECO:0007669"/>
    <property type="project" value="UniProtKB-KW"/>
</dbReference>
<dbReference type="EMBL" id="VOQQ01000001">
    <property type="protein sequence ID" value="TXC62223.1"/>
    <property type="molecule type" value="Genomic_DNA"/>
</dbReference>
<dbReference type="CDD" id="cd02440">
    <property type="entry name" value="AdoMet_MTases"/>
    <property type="match status" value="1"/>
</dbReference>
<dbReference type="AlphaFoldDB" id="A0A5C6TP85"/>
<dbReference type="OrthoDB" id="9777638at2"/>
<dbReference type="GO" id="GO:0032259">
    <property type="term" value="P:methylation"/>
    <property type="evidence" value="ECO:0007669"/>
    <property type="project" value="UniProtKB-KW"/>
</dbReference>
<organism evidence="2 3">
    <name type="scientific">Allosphingosinicella ginsenosidimutans</name>
    <dbReference type="NCBI Taxonomy" id="1176539"/>
    <lineage>
        <taxon>Bacteria</taxon>
        <taxon>Pseudomonadati</taxon>
        <taxon>Pseudomonadota</taxon>
        <taxon>Alphaproteobacteria</taxon>
        <taxon>Sphingomonadales</taxon>
        <taxon>Sphingomonadaceae</taxon>
        <taxon>Allosphingosinicella</taxon>
    </lineage>
</organism>
<dbReference type="PANTHER" id="PTHR43861">
    <property type="entry name" value="TRANS-ACONITATE 2-METHYLTRANSFERASE-RELATED"/>
    <property type="match status" value="1"/>
</dbReference>
<dbReference type="RefSeq" id="WP_147041611.1">
    <property type="nucleotide sequence ID" value="NZ_BAABIR010000001.1"/>
</dbReference>
<keyword evidence="3" id="KW-1185">Reference proteome</keyword>
<evidence type="ECO:0000259" key="1">
    <source>
        <dbReference type="Pfam" id="PF08242"/>
    </source>
</evidence>
<reference evidence="2 3" key="1">
    <citation type="journal article" date="2015" name="J. Microbiol.">
        <title>Sphingosinicella ginsenosidimutans sp. nov., with ginsenoside converting activity.</title>
        <authorList>
            <person name="Kim J.K."/>
            <person name="Kang M.S."/>
            <person name="Park S.C."/>
            <person name="Kim K.M."/>
            <person name="Choi K."/>
            <person name="Yoon M.H."/>
            <person name="Im W.T."/>
        </authorList>
    </citation>
    <scope>NUCLEOTIDE SEQUENCE [LARGE SCALE GENOMIC DNA]</scope>
    <source>
        <strain evidence="2 3">BS-11</strain>
    </source>
</reference>
<protein>
    <submittedName>
        <fullName evidence="2">Class I SAM-dependent methyltransferase</fullName>
    </submittedName>
</protein>
<dbReference type="InterPro" id="IPR029063">
    <property type="entry name" value="SAM-dependent_MTases_sf"/>
</dbReference>
<dbReference type="Gene3D" id="3.40.50.150">
    <property type="entry name" value="Vaccinia Virus protein VP39"/>
    <property type="match status" value="1"/>
</dbReference>
<gene>
    <name evidence="2" type="ORF">FRZ32_00295</name>
</gene>
<keyword evidence="2" id="KW-0489">Methyltransferase</keyword>
<dbReference type="Pfam" id="PF08242">
    <property type="entry name" value="Methyltransf_12"/>
    <property type="match status" value="1"/>
</dbReference>